<dbReference type="KEGG" id="spar:SPRG_09384"/>
<dbReference type="AlphaFoldDB" id="A0A067CF43"/>
<dbReference type="EMBL" id="KK583232">
    <property type="protein sequence ID" value="KDO25442.1"/>
    <property type="molecule type" value="Genomic_DNA"/>
</dbReference>
<evidence type="ECO:0000313" key="1">
    <source>
        <dbReference type="EMBL" id="KDO25442.1"/>
    </source>
</evidence>
<name>A0A067CF43_SAPPC</name>
<dbReference type="Gene3D" id="3.80.10.10">
    <property type="entry name" value="Ribonuclease Inhibitor"/>
    <property type="match status" value="1"/>
</dbReference>
<evidence type="ECO:0008006" key="3">
    <source>
        <dbReference type="Google" id="ProtNLM"/>
    </source>
</evidence>
<dbReference type="InterPro" id="IPR032675">
    <property type="entry name" value="LRR_dom_sf"/>
</dbReference>
<dbReference type="VEuPathDB" id="FungiDB:SPRG_09384"/>
<dbReference type="RefSeq" id="XP_012203868.1">
    <property type="nucleotide sequence ID" value="XM_012348478.1"/>
</dbReference>
<dbReference type="Proteomes" id="UP000030745">
    <property type="component" value="Unassembled WGS sequence"/>
</dbReference>
<accession>A0A067CF43</accession>
<sequence length="490" mass="52959">MTERKQKAGRWTPPDALALPHVIEAIATCSSSRKDLESFLGAVPRSLWTPALAAFLDCNTAMASWVGAEWPRIAVTNTELPTWVLARLAATLPLRPRIEIAHPIQKAAPLASLVGVLGPALVGVSLCFYDYSAVDGQGHTIARLLLQHCPRLRRVSIDAMSYSANDALNFTDEVNDVLAVLTHPHLKHVSINLGARTAAPRLGHLLAVWLSTAPATTLYVVDVAPTDDDTAAAFCDALQGNTTLEDLIIVNVPSFGGFHGRTLPVSLKTLEWKGRDNEVVDNATVTDLATAVGRTQLQKLDCNCFGPLATRPAAAPMLSQLQSLTVHGVNGAHTKALIEGLSSVPALTYLTLRNCSLSSSMELLMEMLATTCIASLHVDDQYLTREDSASVLSGVLQVPRLRALTLSMRLLDVFFVLPELVAAGRQLYSLDLKTIARENAELGKRAIYRALALVHDVPFVTRSLPAAAENFVVSALGRRSDRRHTCRLDL</sequence>
<keyword evidence="2" id="KW-1185">Reference proteome</keyword>
<protein>
    <recommendedName>
        <fullName evidence="3">F-box domain-containing protein</fullName>
    </recommendedName>
</protein>
<dbReference type="SUPFAM" id="SSF52047">
    <property type="entry name" value="RNI-like"/>
    <property type="match status" value="1"/>
</dbReference>
<evidence type="ECO:0000313" key="2">
    <source>
        <dbReference type="Proteomes" id="UP000030745"/>
    </source>
</evidence>
<reference evidence="1 2" key="1">
    <citation type="journal article" date="2013" name="PLoS Genet.">
        <title>Distinctive expansion of potential virulence genes in the genome of the oomycete fish pathogen Saprolegnia parasitica.</title>
        <authorList>
            <person name="Jiang R.H."/>
            <person name="de Bruijn I."/>
            <person name="Haas B.J."/>
            <person name="Belmonte R."/>
            <person name="Lobach L."/>
            <person name="Christie J."/>
            <person name="van den Ackerveken G."/>
            <person name="Bottin A."/>
            <person name="Bulone V."/>
            <person name="Diaz-Moreno S.M."/>
            <person name="Dumas B."/>
            <person name="Fan L."/>
            <person name="Gaulin E."/>
            <person name="Govers F."/>
            <person name="Grenville-Briggs L.J."/>
            <person name="Horner N.R."/>
            <person name="Levin J.Z."/>
            <person name="Mammella M."/>
            <person name="Meijer H.J."/>
            <person name="Morris P."/>
            <person name="Nusbaum C."/>
            <person name="Oome S."/>
            <person name="Phillips A.J."/>
            <person name="van Rooyen D."/>
            <person name="Rzeszutek E."/>
            <person name="Saraiva M."/>
            <person name="Secombes C.J."/>
            <person name="Seidl M.F."/>
            <person name="Snel B."/>
            <person name="Stassen J.H."/>
            <person name="Sykes S."/>
            <person name="Tripathy S."/>
            <person name="van den Berg H."/>
            <person name="Vega-Arreguin J.C."/>
            <person name="Wawra S."/>
            <person name="Young S.K."/>
            <person name="Zeng Q."/>
            <person name="Dieguez-Uribeondo J."/>
            <person name="Russ C."/>
            <person name="Tyler B.M."/>
            <person name="van West P."/>
        </authorList>
    </citation>
    <scope>NUCLEOTIDE SEQUENCE [LARGE SCALE GENOMIC DNA]</scope>
    <source>
        <strain evidence="1 2">CBS 223.65</strain>
    </source>
</reference>
<proteinExistence type="predicted"/>
<gene>
    <name evidence="1" type="ORF">SPRG_09384</name>
</gene>
<organism evidence="1 2">
    <name type="scientific">Saprolegnia parasitica (strain CBS 223.65)</name>
    <dbReference type="NCBI Taxonomy" id="695850"/>
    <lineage>
        <taxon>Eukaryota</taxon>
        <taxon>Sar</taxon>
        <taxon>Stramenopiles</taxon>
        <taxon>Oomycota</taxon>
        <taxon>Saprolegniomycetes</taxon>
        <taxon>Saprolegniales</taxon>
        <taxon>Saprolegniaceae</taxon>
        <taxon>Saprolegnia</taxon>
    </lineage>
</organism>
<dbReference type="GeneID" id="24131551"/>